<keyword evidence="2" id="KW-0472">Membrane</keyword>
<comment type="caution">
    <text evidence="3">The sequence shown here is derived from an EMBL/GenBank/DDBJ whole genome shotgun (WGS) entry which is preliminary data.</text>
</comment>
<dbReference type="AlphaFoldDB" id="A0AAW8DF28"/>
<evidence type="ECO:0000256" key="2">
    <source>
        <dbReference type="SAM" id="Phobius"/>
    </source>
</evidence>
<evidence type="ECO:0008006" key="7">
    <source>
        <dbReference type="Google" id="ProtNLM"/>
    </source>
</evidence>
<organism evidence="3 6">
    <name type="scientific">Arthrobacter bambusae</name>
    <dbReference type="NCBI Taxonomy" id="1338426"/>
    <lineage>
        <taxon>Bacteria</taxon>
        <taxon>Bacillati</taxon>
        <taxon>Actinomycetota</taxon>
        <taxon>Actinomycetes</taxon>
        <taxon>Micrococcales</taxon>
        <taxon>Micrococcaceae</taxon>
        <taxon>Arthrobacter</taxon>
    </lineage>
</organism>
<dbReference type="EMBL" id="JAUSTF010000010">
    <property type="protein sequence ID" value="MDQ0182152.1"/>
    <property type="molecule type" value="Genomic_DNA"/>
</dbReference>
<dbReference type="RefSeq" id="WP_306962695.1">
    <property type="nucleotide sequence ID" value="NZ_JAUSRG010000010.1"/>
</dbReference>
<dbReference type="EMBL" id="JAUSRG010000010">
    <property type="protein sequence ID" value="MDP9906290.1"/>
    <property type="molecule type" value="Genomic_DNA"/>
</dbReference>
<evidence type="ECO:0000313" key="5">
    <source>
        <dbReference type="Proteomes" id="UP001230951"/>
    </source>
</evidence>
<dbReference type="Proteomes" id="UP001230951">
    <property type="component" value="Unassembled WGS sequence"/>
</dbReference>
<keyword evidence="5" id="KW-1185">Reference proteome</keyword>
<evidence type="ECO:0000256" key="1">
    <source>
        <dbReference type="SAM" id="MobiDB-lite"/>
    </source>
</evidence>
<sequence length="102" mass="10906">MSSVPPPPEKRWPSDAPQIPNPYAPVQPRAPFSKAAIAGFIISCVGLFVFAMVGPLGTAISGLGFRRARERGLRGRGLAIAGMIIGVADFAFYLIARYLLHP</sequence>
<keyword evidence="2" id="KW-0812">Transmembrane</keyword>
<feature type="transmembrane region" description="Helical" evidence="2">
    <location>
        <begin position="35"/>
        <end position="65"/>
    </location>
</feature>
<feature type="transmembrane region" description="Helical" evidence="2">
    <location>
        <begin position="77"/>
        <end position="100"/>
    </location>
</feature>
<gene>
    <name evidence="3" type="ORF">J2S90_003269</name>
    <name evidence="4" type="ORF">J2S93_003599</name>
</gene>
<protein>
    <recommendedName>
        <fullName evidence="7">DUF4190 domain-containing protein</fullName>
    </recommendedName>
</protein>
<name>A0AAW8DF28_9MICC</name>
<evidence type="ECO:0000313" key="3">
    <source>
        <dbReference type="EMBL" id="MDP9906290.1"/>
    </source>
</evidence>
<keyword evidence="2" id="KW-1133">Transmembrane helix</keyword>
<evidence type="ECO:0000313" key="6">
    <source>
        <dbReference type="Proteomes" id="UP001242995"/>
    </source>
</evidence>
<evidence type="ECO:0000313" key="4">
    <source>
        <dbReference type="EMBL" id="MDQ0182152.1"/>
    </source>
</evidence>
<accession>A0AAW8DF28</accession>
<dbReference type="Proteomes" id="UP001242995">
    <property type="component" value="Unassembled WGS sequence"/>
</dbReference>
<proteinExistence type="predicted"/>
<feature type="region of interest" description="Disordered" evidence="1">
    <location>
        <begin position="1"/>
        <end position="22"/>
    </location>
</feature>
<reference evidence="3 5" key="1">
    <citation type="submission" date="2023-07" db="EMBL/GenBank/DDBJ databases">
        <title>Sorghum-associated microbial communities from plants grown in Nebraska, USA.</title>
        <authorList>
            <person name="Schachtman D."/>
        </authorList>
    </citation>
    <scope>NUCLEOTIDE SEQUENCE</scope>
    <source>
        <strain evidence="3">DS1006</strain>
        <strain evidence="4 5">DS1016</strain>
    </source>
</reference>